<organism evidence="1 2">
    <name type="scientific">Ustilaginoidea virens</name>
    <name type="common">Rice false smut fungus</name>
    <name type="synonym">Villosiclava virens</name>
    <dbReference type="NCBI Taxonomy" id="1159556"/>
    <lineage>
        <taxon>Eukaryota</taxon>
        <taxon>Fungi</taxon>
        <taxon>Dikarya</taxon>
        <taxon>Ascomycota</taxon>
        <taxon>Pezizomycotina</taxon>
        <taxon>Sordariomycetes</taxon>
        <taxon>Hypocreomycetidae</taxon>
        <taxon>Hypocreales</taxon>
        <taxon>Clavicipitaceae</taxon>
        <taxon>Ustilaginoidea</taxon>
    </lineage>
</organism>
<dbReference type="Proteomes" id="UP000027002">
    <property type="component" value="Chromosome 4"/>
</dbReference>
<evidence type="ECO:0000313" key="1">
    <source>
        <dbReference type="EMBL" id="QUC20994.1"/>
    </source>
</evidence>
<dbReference type="KEGG" id="uvi:66066013"/>
<dbReference type="EMBL" id="CP072756">
    <property type="protein sequence ID" value="QUC20994.1"/>
    <property type="molecule type" value="Genomic_DNA"/>
</dbReference>
<keyword evidence="2" id="KW-1185">Reference proteome</keyword>
<gene>
    <name evidence="1" type="ORF">UV8b_05235</name>
</gene>
<name>A0A8E5HSZ8_USTVR</name>
<reference evidence="1" key="1">
    <citation type="submission" date="2020-03" db="EMBL/GenBank/DDBJ databases">
        <title>A mixture of massive structural variations and highly conserved coding sequences in Ustilaginoidea virens genome.</title>
        <authorList>
            <person name="Zhang K."/>
            <person name="Zhao Z."/>
            <person name="Zhang Z."/>
            <person name="Li Y."/>
            <person name="Hsiang T."/>
            <person name="Sun W."/>
        </authorList>
    </citation>
    <scope>NUCLEOTIDE SEQUENCE</scope>
    <source>
        <strain evidence="1">UV-8b</strain>
    </source>
</reference>
<dbReference type="GeneID" id="66066013"/>
<evidence type="ECO:0000313" key="2">
    <source>
        <dbReference type="Proteomes" id="UP000027002"/>
    </source>
</evidence>
<dbReference type="AlphaFoldDB" id="A0A8E5HSZ8"/>
<sequence>MQFASPNSITPNEFVEQFSPNFLVRSRLWFTQSSYDQLMQFVSGMTSSPALQRDFRSLQEPGLHRRHCLPKKWLQWRDCQAAFDPASQRYEGATI</sequence>
<protein>
    <submittedName>
        <fullName evidence="1">Uncharacterized protein</fullName>
    </submittedName>
</protein>
<proteinExistence type="predicted"/>
<accession>A0A8E5HSZ8</accession>
<dbReference type="RefSeq" id="XP_042998667.1">
    <property type="nucleotide sequence ID" value="XM_043142733.1"/>
</dbReference>